<proteinExistence type="predicted"/>
<feature type="signal peptide" evidence="2">
    <location>
        <begin position="1"/>
        <end position="20"/>
    </location>
</feature>
<dbReference type="InterPro" id="IPR038765">
    <property type="entry name" value="Papain-like_cys_pep_sf"/>
</dbReference>
<feature type="transmembrane region" description="Helical" evidence="1">
    <location>
        <begin position="778"/>
        <end position="799"/>
    </location>
</feature>
<keyword evidence="1" id="KW-1133">Transmembrane helix</keyword>
<dbReference type="SUPFAM" id="SSF54001">
    <property type="entry name" value="Cysteine proteinases"/>
    <property type="match status" value="1"/>
</dbReference>
<dbReference type="AlphaFoldDB" id="A0A1W0WBQ0"/>
<dbReference type="PROSITE" id="PS00639">
    <property type="entry name" value="THIOL_PROTEASE_HIS"/>
    <property type="match status" value="1"/>
</dbReference>
<organism evidence="4 5">
    <name type="scientific">Hypsibius exemplaris</name>
    <name type="common">Freshwater tardigrade</name>
    <dbReference type="NCBI Taxonomy" id="2072580"/>
    <lineage>
        <taxon>Eukaryota</taxon>
        <taxon>Metazoa</taxon>
        <taxon>Ecdysozoa</taxon>
        <taxon>Tardigrada</taxon>
        <taxon>Eutardigrada</taxon>
        <taxon>Parachela</taxon>
        <taxon>Hypsibioidea</taxon>
        <taxon>Hypsibiidae</taxon>
        <taxon>Hypsibius</taxon>
    </lineage>
</organism>
<dbReference type="PANTHER" id="PTHR35270:SF2">
    <property type="entry name" value="FUSELESS, ISOFORM A"/>
    <property type="match status" value="1"/>
</dbReference>
<feature type="transmembrane region" description="Helical" evidence="1">
    <location>
        <begin position="699"/>
        <end position="718"/>
    </location>
</feature>
<keyword evidence="1" id="KW-0472">Membrane</keyword>
<evidence type="ECO:0000256" key="1">
    <source>
        <dbReference type="SAM" id="Phobius"/>
    </source>
</evidence>
<dbReference type="InterPro" id="IPR025660">
    <property type="entry name" value="Pept_his_AS"/>
</dbReference>
<gene>
    <name evidence="4" type="ORF">BV898_13162</name>
</gene>
<feature type="chain" id="PRO_5012867896" evidence="2">
    <location>
        <begin position="21"/>
        <end position="932"/>
    </location>
</feature>
<dbReference type="SMART" id="SM00645">
    <property type="entry name" value="Pept_C1"/>
    <property type="match status" value="1"/>
</dbReference>
<feature type="domain" description="Peptidase C1A papain C-terminal" evidence="3">
    <location>
        <begin position="57"/>
        <end position="320"/>
    </location>
</feature>
<name>A0A1W0WBQ0_HYPEX</name>
<dbReference type="InterPro" id="IPR000668">
    <property type="entry name" value="Peptidase_C1A_C"/>
</dbReference>
<dbReference type="Pfam" id="PF00112">
    <property type="entry name" value="Peptidase_C1"/>
    <property type="match status" value="1"/>
</dbReference>
<dbReference type="Proteomes" id="UP000192578">
    <property type="component" value="Unassembled WGS sequence"/>
</dbReference>
<comment type="caution">
    <text evidence="4">The sequence shown here is derived from an EMBL/GenBank/DDBJ whole genome shotgun (WGS) entry which is preliminary data.</text>
</comment>
<feature type="transmembrane region" description="Helical" evidence="1">
    <location>
        <begin position="618"/>
        <end position="638"/>
    </location>
</feature>
<evidence type="ECO:0000259" key="3">
    <source>
        <dbReference type="SMART" id="SM00645"/>
    </source>
</evidence>
<dbReference type="Gene3D" id="3.90.70.10">
    <property type="entry name" value="Cysteine proteinases"/>
    <property type="match status" value="1"/>
</dbReference>
<evidence type="ECO:0000313" key="5">
    <source>
        <dbReference type="Proteomes" id="UP000192578"/>
    </source>
</evidence>
<evidence type="ECO:0000313" key="4">
    <source>
        <dbReference type="EMBL" id="OQV12597.1"/>
    </source>
</evidence>
<dbReference type="EMBL" id="MTYJ01000141">
    <property type="protein sequence ID" value="OQV12597.1"/>
    <property type="molecule type" value="Genomic_DNA"/>
</dbReference>
<protein>
    <submittedName>
        <fullName evidence="4">Cathepsin B-like cysteine proteinase 5</fullName>
    </submittedName>
</protein>
<feature type="transmembrane region" description="Helical" evidence="1">
    <location>
        <begin position="576"/>
        <end position="597"/>
    </location>
</feature>
<keyword evidence="5" id="KW-1185">Reference proteome</keyword>
<dbReference type="GO" id="GO:0006508">
    <property type="term" value="P:proteolysis"/>
    <property type="evidence" value="ECO:0007669"/>
    <property type="project" value="InterPro"/>
</dbReference>
<feature type="transmembrane region" description="Helical" evidence="1">
    <location>
        <begin position="738"/>
        <end position="757"/>
    </location>
</feature>
<dbReference type="InterPro" id="IPR032751">
    <property type="entry name" value="Fuseless"/>
</dbReference>
<reference evidence="5" key="1">
    <citation type="submission" date="2017-01" db="EMBL/GenBank/DDBJ databases">
        <title>Comparative genomics of anhydrobiosis in the tardigrade Hypsibius dujardini.</title>
        <authorList>
            <person name="Yoshida Y."/>
            <person name="Koutsovoulos G."/>
            <person name="Laetsch D."/>
            <person name="Stevens L."/>
            <person name="Kumar S."/>
            <person name="Horikawa D."/>
            <person name="Ishino K."/>
            <person name="Komine S."/>
            <person name="Tomita M."/>
            <person name="Blaxter M."/>
            <person name="Arakawa K."/>
        </authorList>
    </citation>
    <scope>NUCLEOTIDE SEQUENCE [LARGE SCALE GENOMIC DNA]</scope>
    <source>
        <strain evidence="5">Z151</strain>
    </source>
</reference>
<dbReference type="Pfam" id="PF15993">
    <property type="entry name" value="Fuseless"/>
    <property type="match status" value="1"/>
</dbReference>
<feature type="transmembrane region" description="Helical" evidence="1">
    <location>
        <begin position="644"/>
        <end position="663"/>
    </location>
</feature>
<dbReference type="GO" id="GO:0008234">
    <property type="term" value="F:cysteine-type peptidase activity"/>
    <property type="evidence" value="ECO:0007669"/>
    <property type="project" value="InterPro"/>
</dbReference>
<feature type="transmembrane region" description="Helical" evidence="1">
    <location>
        <begin position="819"/>
        <end position="842"/>
    </location>
</feature>
<keyword evidence="1" id="KW-0812">Transmembrane</keyword>
<accession>A0A1W0WBQ0</accession>
<keyword evidence="2" id="KW-0732">Signal</keyword>
<evidence type="ECO:0000256" key="2">
    <source>
        <dbReference type="SAM" id="SignalP"/>
    </source>
</evidence>
<sequence>MAHLSVGCLIALSTAFLVAGQERKSRFFGKAGDHVRPPKVTLVTVHINPREPVVVPFAERFDARERWPHCESIRLIRDQGECNTCWAVTGSSVLSDRICIASGQTENVLISANQAAGCAKPWLNATANCDEPGDPAFVYEHAVMYGLPTGGELNSSVGCVPYTVPPGGTGPLTCARECINPEHKRPLARDTRRVDSYWVRYHLSNSTLTPKQIDEAVAKMKAELITNGPISAEMVPTTYDDFKAWNSTSSNGLCYSGPGVGAKEIGGHAVKIIGWDKDRAGTPYWLISNTWGTGRGDNGTYWVALGRNLMGIEGRFAAPTIVVPDTCDGETFCSQPIDAAVTFNTTARLSKFKDRYSRTPGLVSHYLFQGDCVQRVLVDNDGVLAAFGPAVAISKVFINAPPSPITHTTQSTDGRVELRNAAGQSRVNCTNAAFYDAALYNKFIACSDPGTTGLKLDVETSFSNGTGTSRTFWKYSNQRPATLHGNDVPHEIGELVTRHFDKVNALLNMNGNINMLVFGTSKGQPGSPLIGIMSYPRATQEATWVQEPVPMANLLSCSRVWMLLDLNFYPSTHTAFSAWCLTVTGAILLVILNVVQYDLTERFLEPEWSLQTVVIKRLYTLISGFANVFFCKGVWMVQDHYFEVTIPSACFSLILGTSLLLFLRASCNGVSTPLGTAFDEDNSFFIIGTRFRTQADKRFLLLLDSIFSVTVIGSLVIFEWRGIWVLLDLLLFPDNPTLALLVCLVFGYLMCIIVDLIQNKAVAISAHLEAKNHGLLRLAFEDVYLLVAKWGVIIAWHGIWSFCENYVANRNGPDQFARLYINIVIGYIVPTLLLHGNSLFVLEVVLDGGLVEGEGCRVRITMLEHYLELCARNYSAKHEYAISHGAKVNGINNTQRRSLHGNVDSAQTLRHNIIADCHFENRSFSYSEFLPP</sequence>
<dbReference type="PANTHER" id="PTHR35270">
    <property type="entry name" value="FUSELESS, ISOFORM A"/>
    <property type="match status" value="1"/>
</dbReference>
<dbReference type="OrthoDB" id="45313at2759"/>